<feature type="transmembrane region" description="Helical" evidence="10">
    <location>
        <begin position="362"/>
        <end position="387"/>
    </location>
</feature>
<evidence type="ECO:0000256" key="5">
    <source>
        <dbReference type="ARBA" id="ARBA00023065"/>
    </source>
</evidence>
<accession>U2R131</accession>
<dbReference type="GO" id="GO:0005254">
    <property type="term" value="F:chloride channel activity"/>
    <property type="evidence" value="ECO:0007669"/>
    <property type="project" value="UniProtKB-KW"/>
</dbReference>
<comment type="subcellular location">
    <subcellularLocation>
        <location evidence="1">Membrane</location>
        <topology evidence="1">Multi-pass membrane protein</topology>
    </subcellularLocation>
</comment>
<dbReference type="PANTHER" id="PTHR43427">
    <property type="entry name" value="CHLORIDE CHANNEL PROTEIN CLC-E"/>
    <property type="match status" value="1"/>
</dbReference>
<sequence>MSIGIETVCFGFDYTAATDGVGAAPPWRRLLAAAMSGTVCGLCWWRIRRRPRGMPSSIAGAVDPDPARRTRMPARVNIADALAQLLVVGAGMSLGREAAPRILAAVGGQAVVERARVDDETRRLLVGAAAGAGLAAIYNAPAAASCYTLELILHPDLRTRRGRREAALTAVVCVIATLVSWLFNRNRPIYELPPALRTVAPRSPWALVVLAAVLVVGHGFNALVGLAKRAAPPTRLLVATVPAGALAVSALALWQPRIVGNGQVAIGAVLAGGMTLPALVVLLLAKACGVAVGLVTGSTGGLLTPSLAIGACVGGAIGVAAGLDPSTTVLLVVMGAACVLALNQRAPFFGALFAIELTRVPLPFALATGAGVGLVWCVELLGGRLAARARRGG</sequence>
<evidence type="ECO:0000256" key="10">
    <source>
        <dbReference type="SAM" id="Phobius"/>
    </source>
</evidence>
<keyword evidence="6 10" id="KW-0472">Membrane</keyword>
<evidence type="ECO:0000256" key="6">
    <source>
        <dbReference type="ARBA" id="ARBA00023136"/>
    </source>
</evidence>
<keyword evidence="8" id="KW-0868">Chloride</keyword>
<dbReference type="Gene3D" id="1.10.3080.10">
    <property type="entry name" value="Clc chloride channel"/>
    <property type="match status" value="1"/>
</dbReference>
<comment type="caution">
    <text evidence="11">The sequence shown here is derived from an EMBL/GenBank/DDBJ whole genome shotgun (WGS) entry which is preliminary data.</text>
</comment>
<dbReference type="PRINTS" id="PR00762">
    <property type="entry name" value="CLCHANNEL"/>
</dbReference>
<feature type="transmembrane region" description="Helical" evidence="10">
    <location>
        <begin position="236"/>
        <end position="254"/>
    </location>
</feature>
<dbReference type="SUPFAM" id="SSF81340">
    <property type="entry name" value="Clc chloride channel"/>
    <property type="match status" value="1"/>
</dbReference>
<evidence type="ECO:0000256" key="3">
    <source>
        <dbReference type="ARBA" id="ARBA00022692"/>
    </source>
</evidence>
<feature type="transmembrane region" description="Helical" evidence="10">
    <location>
        <begin position="166"/>
        <end position="183"/>
    </location>
</feature>
<dbReference type="GeneID" id="95358643"/>
<keyword evidence="3 10" id="KW-0812">Transmembrane</keyword>
<feature type="transmembrane region" description="Helical" evidence="10">
    <location>
        <begin position="266"/>
        <end position="295"/>
    </location>
</feature>
<keyword evidence="2" id="KW-0813">Transport</keyword>
<proteinExistence type="predicted"/>
<dbReference type="InterPro" id="IPR050368">
    <property type="entry name" value="ClC-type_chloride_channel"/>
</dbReference>
<dbReference type="Proteomes" id="UP000017052">
    <property type="component" value="Unassembled WGS sequence"/>
</dbReference>
<dbReference type="OrthoDB" id="3261015at2"/>
<dbReference type="PANTHER" id="PTHR43427:SF6">
    <property type="entry name" value="CHLORIDE CHANNEL PROTEIN CLC-E"/>
    <property type="match status" value="1"/>
</dbReference>
<dbReference type="InterPro" id="IPR001807">
    <property type="entry name" value="ClC"/>
</dbReference>
<gene>
    <name evidence="11" type="ORF">HMPREF0682_1305</name>
</gene>
<dbReference type="Pfam" id="PF00654">
    <property type="entry name" value="Voltage_CLC"/>
    <property type="match status" value="1"/>
</dbReference>
<evidence type="ECO:0000256" key="1">
    <source>
        <dbReference type="ARBA" id="ARBA00004141"/>
    </source>
</evidence>
<dbReference type="EMBL" id="ACVN02000027">
    <property type="protein sequence ID" value="ERK62536.1"/>
    <property type="molecule type" value="Genomic_DNA"/>
</dbReference>
<protein>
    <submittedName>
        <fullName evidence="11">Chloride transporter, ClC family</fullName>
    </submittedName>
</protein>
<feature type="transmembrane region" description="Helical" evidence="10">
    <location>
        <begin position="203"/>
        <end position="224"/>
    </location>
</feature>
<keyword evidence="7" id="KW-0869">Chloride channel</keyword>
<keyword evidence="5" id="KW-0406">Ion transport</keyword>
<evidence type="ECO:0000256" key="4">
    <source>
        <dbReference type="ARBA" id="ARBA00022989"/>
    </source>
</evidence>
<keyword evidence="12" id="KW-1185">Reference proteome</keyword>
<organism evidence="11 12">
    <name type="scientific">Propionibacterium acidifaciens F0233</name>
    <dbReference type="NCBI Taxonomy" id="553198"/>
    <lineage>
        <taxon>Bacteria</taxon>
        <taxon>Bacillati</taxon>
        <taxon>Actinomycetota</taxon>
        <taxon>Actinomycetes</taxon>
        <taxon>Propionibacteriales</taxon>
        <taxon>Propionibacteriaceae</taxon>
        <taxon>Propionibacterium</taxon>
    </lineage>
</organism>
<name>U2R131_9ACTN</name>
<reference evidence="11" key="1">
    <citation type="submission" date="2013-08" db="EMBL/GenBank/DDBJ databases">
        <authorList>
            <person name="Durkin A.S."/>
            <person name="Haft D.R."/>
            <person name="McCorrison J."/>
            <person name="Torralba M."/>
            <person name="Gillis M."/>
            <person name="Haft D.H."/>
            <person name="Methe B."/>
            <person name="Sutton G."/>
            <person name="Nelson K.E."/>
        </authorList>
    </citation>
    <scope>NUCLEOTIDE SEQUENCE [LARGE SCALE GENOMIC DNA]</scope>
    <source>
        <strain evidence="11">F0233</strain>
    </source>
</reference>
<evidence type="ECO:0000256" key="8">
    <source>
        <dbReference type="ARBA" id="ARBA00023214"/>
    </source>
</evidence>
<dbReference type="InterPro" id="IPR014743">
    <property type="entry name" value="Cl-channel_core"/>
</dbReference>
<feature type="transmembrane region" description="Helical" evidence="10">
    <location>
        <begin position="302"/>
        <end position="323"/>
    </location>
</feature>
<keyword evidence="9" id="KW-0407">Ion channel</keyword>
<evidence type="ECO:0000256" key="9">
    <source>
        <dbReference type="ARBA" id="ARBA00023303"/>
    </source>
</evidence>
<dbReference type="AlphaFoldDB" id="U2R131"/>
<evidence type="ECO:0000313" key="12">
    <source>
        <dbReference type="Proteomes" id="UP000017052"/>
    </source>
</evidence>
<evidence type="ECO:0000256" key="2">
    <source>
        <dbReference type="ARBA" id="ARBA00022448"/>
    </source>
</evidence>
<keyword evidence="4 10" id="KW-1133">Transmembrane helix</keyword>
<evidence type="ECO:0000313" key="11">
    <source>
        <dbReference type="EMBL" id="ERK62536.1"/>
    </source>
</evidence>
<feature type="transmembrane region" description="Helical" evidence="10">
    <location>
        <begin position="329"/>
        <end position="355"/>
    </location>
</feature>
<dbReference type="RefSeq" id="WP_021796259.1">
    <property type="nucleotide sequence ID" value="NZ_ACVN02000027.1"/>
</dbReference>
<evidence type="ECO:0000256" key="7">
    <source>
        <dbReference type="ARBA" id="ARBA00023173"/>
    </source>
</evidence>
<dbReference type="GO" id="GO:0034707">
    <property type="term" value="C:chloride channel complex"/>
    <property type="evidence" value="ECO:0007669"/>
    <property type="project" value="UniProtKB-KW"/>
</dbReference>